<keyword evidence="2" id="KW-1185">Reference proteome</keyword>
<protein>
    <recommendedName>
        <fullName evidence="3">Zinc ribbon domain-containing protein</fullName>
    </recommendedName>
</protein>
<evidence type="ECO:0008006" key="3">
    <source>
        <dbReference type="Google" id="ProtNLM"/>
    </source>
</evidence>
<reference evidence="1 2" key="1">
    <citation type="submission" date="2022-05" db="EMBL/GenBank/DDBJ databases">
        <title>Genome Sequencing of Bee-Associated Microbes.</title>
        <authorList>
            <person name="Dunlap C."/>
        </authorList>
    </citation>
    <scope>NUCLEOTIDE SEQUENCE [LARGE SCALE GENOMIC DNA]</scope>
    <source>
        <strain evidence="1 2">NRRL B-04010</strain>
    </source>
</reference>
<dbReference type="EMBL" id="JAMDNP010000138">
    <property type="protein sequence ID" value="MCY9764947.1"/>
    <property type="molecule type" value="Genomic_DNA"/>
</dbReference>
<dbReference type="RefSeq" id="WP_268600804.1">
    <property type="nucleotide sequence ID" value="NZ_JAMDNP010000138.1"/>
</dbReference>
<name>A0ABT4H7J0_PAEAL</name>
<feature type="non-terminal residue" evidence="1">
    <location>
        <position position="1"/>
    </location>
</feature>
<comment type="caution">
    <text evidence="1">The sequence shown here is derived from an EMBL/GenBank/DDBJ whole genome shotgun (WGS) entry which is preliminary data.</text>
</comment>
<evidence type="ECO:0000313" key="2">
    <source>
        <dbReference type="Proteomes" id="UP001527181"/>
    </source>
</evidence>
<gene>
    <name evidence="1" type="ORF">M5X12_31100</name>
</gene>
<sequence length="63" mass="7169">HTTHTGGGEAVMKVDMLSGVEEAWVTDWYECPSCGSESIERSFLYCPYCQVMLEWEDEEEAES</sequence>
<organism evidence="1 2">
    <name type="scientific">Paenibacillus alvei</name>
    <name type="common">Bacillus alvei</name>
    <dbReference type="NCBI Taxonomy" id="44250"/>
    <lineage>
        <taxon>Bacteria</taxon>
        <taxon>Bacillati</taxon>
        <taxon>Bacillota</taxon>
        <taxon>Bacilli</taxon>
        <taxon>Bacillales</taxon>
        <taxon>Paenibacillaceae</taxon>
        <taxon>Paenibacillus</taxon>
    </lineage>
</organism>
<accession>A0ABT4H7J0</accession>
<proteinExistence type="predicted"/>
<dbReference type="Proteomes" id="UP001527181">
    <property type="component" value="Unassembled WGS sequence"/>
</dbReference>
<evidence type="ECO:0000313" key="1">
    <source>
        <dbReference type="EMBL" id="MCY9764947.1"/>
    </source>
</evidence>